<dbReference type="InterPro" id="IPR018356">
    <property type="entry name" value="Tscrpt_reg_HTH_DeoR_CS"/>
</dbReference>
<keyword evidence="6" id="KW-1185">Reference proteome</keyword>
<comment type="caution">
    <text evidence="5">The sequence shown here is derived from an EMBL/GenBank/DDBJ whole genome shotgun (WGS) entry which is preliminary data.</text>
</comment>
<evidence type="ECO:0000313" key="5">
    <source>
        <dbReference type="EMBL" id="KXB39885.1"/>
    </source>
</evidence>
<dbReference type="OrthoDB" id="9797223at2"/>
<dbReference type="InterPro" id="IPR001034">
    <property type="entry name" value="DeoR_HTH"/>
</dbReference>
<keyword evidence="1" id="KW-0805">Transcription regulation</keyword>
<reference evidence="6" key="1">
    <citation type="submission" date="2016-01" db="EMBL/GenBank/DDBJ databases">
        <authorList>
            <person name="Mitreva M."/>
            <person name="Pepin K.H."/>
            <person name="Mihindukulasuriya K.A."/>
            <person name="Fulton R."/>
            <person name="Fronick C."/>
            <person name="O'Laughlin M."/>
            <person name="Miner T."/>
            <person name="Herter B."/>
            <person name="Rosa B.A."/>
            <person name="Cordes M."/>
            <person name="Tomlinson C."/>
            <person name="Wollam A."/>
            <person name="Palsikar V.B."/>
            <person name="Mardis E.R."/>
            <person name="Wilson R.K."/>
        </authorList>
    </citation>
    <scope>NUCLEOTIDE SEQUENCE [LARGE SCALE GENOMIC DNA]</scope>
    <source>
        <strain evidence="6">KA00274</strain>
    </source>
</reference>
<evidence type="ECO:0000259" key="4">
    <source>
        <dbReference type="PROSITE" id="PS51000"/>
    </source>
</evidence>
<evidence type="ECO:0000256" key="1">
    <source>
        <dbReference type="ARBA" id="ARBA00023015"/>
    </source>
</evidence>
<dbReference type="SUPFAM" id="SSF46785">
    <property type="entry name" value="Winged helix' DNA-binding domain"/>
    <property type="match status" value="1"/>
</dbReference>
<evidence type="ECO:0000256" key="3">
    <source>
        <dbReference type="ARBA" id="ARBA00023163"/>
    </source>
</evidence>
<dbReference type="SUPFAM" id="SSF100950">
    <property type="entry name" value="NagB/RpiA/CoA transferase-like"/>
    <property type="match status" value="1"/>
</dbReference>
<dbReference type="PANTHER" id="PTHR30363:SF44">
    <property type="entry name" value="AGA OPERON TRANSCRIPTIONAL REPRESSOR-RELATED"/>
    <property type="match status" value="1"/>
</dbReference>
<dbReference type="InterPro" id="IPR036390">
    <property type="entry name" value="WH_DNA-bd_sf"/>
</dbReference>
<dbReference type="AlphaFoldDB" id="A0A133Y9Q9"/>
<dbReference type="RefSeq" id="WP_066714518.1">
    <property type="nucleotide sequence ID" value="NZ_CP118869.1"/>
</dbReference>
<dbReference type="GO" id="GO:0003677">
    <property type="term" value="F:DNA binding"/>
    <property type="evidence" value="ECO:0007669"/>
    <property type="project" value="UniProtKB-KW"/>
</dbReference>
<dbReference type="PATRIC" id="fig|1497955.3.peg.1031"/>
<dbReference type="STRING" id="1497955.HMPREF1872_01061"/>
<dbReference type="PROSITE" id="PS00894">
    <property type="entry name" value="HTH_DEOR_1"/>
    <property type="match status" value="1"/>
</dbReference>
<dbReference type="GO" id="GO:0003700">
    <property type="term" value="F:DNA-binding transcription factor activity"/>
    <property type="evidence" value="ECO:0007669"/>
    <property type="project" value="InterPro"/>
</dbReference>
<gene>
    <name evidence="5" type="ORF">HMPREF1872_01061</name>
</gene>
<dbReference type="Pfam" id="PF08220">
    <property type="entry name" value="HTH_DeoR"/>
    <property type="match status" value="1"/>
</dbReference>
<keyword evidence="3" id="KW-0804">Transcription</keyword>
<dbReference type="Pfam" id="PF00455">
    <property type="entry name" value="DeoRC"/>
    <property type="match status" value="1"/>
</dbReference>
<accession>A0A133Y9Q9</accession>
<dbReference type="PANTHER" id="PTHR30363">
    <property type="entry name" value="HTH-TYPE TRANSCRIPTIONAL REGULATOR SRLR-RELATED"/>
    <property type="match status" value="1"/>
</dbReference>
<dbReference type="PRINTS" id="PR00037">
    <property type="entry name" value="HTHLACR"/>
</dbReference>
<dbReference type="PROSITE" id="PS51000">
    <property type="entry name" value="HTH_DEOR_2"/>
    <property type="match status" value="1"/>
</dbReference>
<sequence>MQKSEDSITCNEIFKFHALERSDYIMAILKREKVVLVNDLSRQLNVSEETIRNDLKKLEKEHKLRRVHGGAYLNDGYGNETPFSVRSKIMCAEKALIAQRCLPLIRNRDTIFLDSSSTAYNLAKAIFDCGKRLTVITNSLEIARVLATNNEIRLVLLGGEFQQDSLSFQGDLLQEQLSEYYISTAFISATGVDLAAGITDSMQGEARVRKTVVLRAAQYVLLADETKFQQHGPYVISSFADVDCLVSDAMVAKVAPDIYEYMIGAGKTIIDAGNYNQYA</sequence>
<name>A0A133Y9Q9_9FIRM</name>
<keyword evidence="2" id="KW-0238">DNA-binding</keyword>
<dbReference type="InterPro" id="IPR014036">
    <property type="entry name" value="DeoR-like_C"/>
</dbReference>
<evidence type="ECO:0000256" key="2">
    <source>
        <dbReference type="ARBA" id="ARBA00023125"/>
    </source>
</evidence>
<dbReference type="SMART" id="SM00420">
    <property type="entry name" value="HTH_DEOR"/>
    <property type="match status" value="1"/>
</dbReference>
<evidence type="ECO:0000313" key="6">
    <source>
        <dbReference type="Proteomes" id="UP000070080"/>
    </source>
</evidence>
<dbReference type="InterPro" id="IPR036388">
    <property type="entry name" value="WH-like_DNA-bd_sf"/>
</dbReference>
<dbReference type="InterPro" id="IPR037171">
    <property type="entry name" value="NagB/RpiA_transferase-like"/>
</dbReference>
<dbReference type="Gene3D" id="3.40.50.1360">
    <property type="match status" value="1"/>
</dbReference>
<dbReference type="SMART" id="SM01134">
    <property type="entry name" value="DeoRC"/>
    <property type="match status" value="1"/>
</dbReference>
<dbReference type="Proteomes" id="UP000070080">
    <property type="component" value="Unassembled WGS sequence"/>
</dbReference>
<protein>
    <submittedName>
        <fullName evidence="5">Transcriptional regulator, DeoR family</fullName>
    </submittedName>
</protein>
<feature type="domain" description="HTH deoR-type" evidence="4">
    <location>
        <begin position="18"/>
        <end position="73"/>
    </location>
</feature>
<proteinExistence type="predicted"/>
<dbReference type="EMBL" id="LSCV01000035">
    <property type="protein sequence ID" value="KXB39885.1"/>
    <property type="molecule type" value="Genomic_DNA"/>
</dbReference>
<organism evidence="5 6">
    <name type="scientific">Amygdalobacter nucleatus</name>
    <dbReference type="NCBI Taxonomy" id="3029274"/>
    <lineage>
        <taxon>Bacteria</taxon>
        <taxon>Bacillati</taxon>
        <taxon>Bacillota</taxon>
        <taxon>Clostridia</taxon>
        <taxon>Eubacteriales</taxon>
        <taxon>Oscillospiraceae</taxon>
        <taxon>Amygdalobacter</taxon>
    </lineage>
</organism>
<dbReference type="Gene3D" id="1.10.10.10">
    <property type="entry name" value="Winged helix-like DNA-binding domain superfamily/Winged helix DNA-binding domain"/>
    <property type="match status" value="1"/>
</dbReference>
<dbReference type="InterPro" id="IPR050313">
    <property type="entry name" value="Carb_Metab_HTH_regulators"/>
</dbReference>